<dbReference type="InterPro" id="IPR046497">
    <property type="entry name" value="DUF6590"/>
</dbReference>
<protein>
    <recommendedName>
        <fullName evidence="3">DUF6590 domain-containing protein</fullName>
    </recommendedName>
</protein>
<feature type="transmembrane region" description="Helical" evidence="2">
    <location>
        <begin position="509"/>
        <end position="528"/>
    </location>
</feature>
<proteinExistence type="predicted"/>
<sequence>MDPSSVVGLVVAALRLATDISVMLHNGPYHAYSGASNEVAGLAREVDRLSAALKTLSSTMNEGPGSESIDSSPNKMAETKRVLPEIRSQLESIKILLATYRKHDRPAHTFALGLQDATRRLQACRFVDRLRRLCRSQAPTEENLYGNFQLKTSSRSFFNVGSVFLVLWADPTETAPNVYSPGLARLSNDRTFDKEAGWTSDSSSHARGEVYGKQIYSKVRRFVVVREGEEYCSALPLTTYGGQGVSRTQVVRSHHGIIYTGTTEPPNEVGIPGRQAPRSAISDRSRTHTGLCVNQQGMIKPILTISRPRTAQLELSFNARPDAMVAGPIRVATNGESERLDLLSRLDFGRPYTSDCRIDYDLKKLSGPGAGHSVLAIDLPSCLSKQAMEFEYAPHTKDNHDGEKSLYKRLDISIDGAIDRPPPTIRMDSIPCNSRGFTIRWRPYVRTIVKAAMVLLMPPLLLSVHDYTFRNILDGHSIAVLGDSSSIRGQDDTRHRLVALTSSFVEKAILDPSPLLFFCCAISAAALMRTYGYLNRNDRFQIWFLLTGILCGLVIGLLNGYGLLASALCVMPWSVFFALLVSDILHHGLRAMRPSLKLVEVVCSNGRGCSDDDHILGLHGDSGKTCTGEAEV</sequence>
<feature type="transmembrane region" description="Helical" evidence="2">
    <location>
        <begin position="564"/>
        <end position="585"/>
    </location>
</feature>
<dbReference type="AlphaFoldDB" id="A0AAE0WQA9"/>
<keyword evidence="2" id="KW-0812">Transmembrane</keyword>
<gene>
    <name evidence="4" type="ORF">LTR78_004084</name>
</gene>
<evidence type="ECO:0000256" key="2">
    <source>
        <dbReference type="SAM" id="Phobius"/>
    </source>
</evidence>
<feature type="transmembrane region" description="Helical" evidence="2">
    <location>
        <begin position="540"/>
        <end position="558"/>
    </location>
</feature>
<name>A0AAE0WQA9_9PEZI</name>
<keyword evidence="2" id="KW-1133">Transmembrane helix</keyword>
<evidence type="ECO:0000313" key="5">
    <source>
        <dbReference type="Proteomes" id="UP001274830"/>
    </source>
</evidence>
<keyword evidence="5" id="KW-1185">Reference proteome</keyword>
<organism evidence="4 5">
    <name type="scientific">Recurvomyces mirabilis</name>
    <dbReference type="NCBI Taxonomy" id="574656"/>
    <lineage>
        <taxon>Eukaryota</taxon>
        <taxon>Fungi</taxon>
        <taxon>Dikarya</taxon>
        <taxon>Ascomycota</taxon>
        <taxon>Pezizomycotina</taxon>
        <taxon>Dothideomycetes</taxon>
        <taxon>Dothideomycetidae</taxon>
        <taxon>Mycosphaerellales</taxon>
        <taxon>Teratosphaeriaceae</taxon>
        <taxon>Recurvomyces</taxon>
    </lineage>
</organism>
<reference evidence="4" key="1">
    <citation type="submission" date="2023-07" db="EMBL/GenBank/DDBJ databases">
        <title>Black Yeasts Isolated from many extreme environments.</title>
        <authorList>
            <person name="Coleine C."/>
            <person name="Stajich J.E."/>
            <person name="Selbmann L."/>
        </authorList>
    </citation>
    <scope>NUCLEOTIDE SEQUENCE</scope>
    <source>
        <strain evidence="4">CCFEE 5485</strain>
    </source>
</reference>
<evidence type="ECO:0000259" key="3">
    <source>
        <dbReference type="Pfam" id="PF20233"/>
    </source>
</evidence>
<keyword evidence="2" id="KW-0472">Membrane</keyword>
<dbReference type="Proteomes" id="UP001274830">
    <property type="component" value="Unassembled WGS sequence"/>
</dbReference>
<evidence type="ECO:0000313" key="4">
    <source>
        <dbReference type="EMBL" id="KAK3675892.1"/>
    </source>
</evidence>
<feature type="region of interest" description="Disordered" evidence="1">
    <location>
        <begin position="58"/>
        <end position="77"/>
    </location>
</feature>
<accession>A0AAE0WQA9</accession>
<comment type="caution">
    <text evidence="4">The sequence shown here is derived from an EMBL/GenBank/DDBJ whole genome shotgun (WGS) entry which is preliminary data.</text>
</comment>
<evidence type="ECO:0000256" key="1">
    <source>
        <dbReference type="SAM" id="MobiDB-lite"/>
    </source>
</evidence>
<dbReference type="EMBL" id="JAUTXT010000012">
    <property type="protein sequence ID" value="KAK3675892.1"/>
    <property type="molecule type" value="Genomic_DNA"/>
</dbReference>
<feature type="domain" description="DUF6590" evidence="3">
    <location>
        <begin position="155"/>
        <end position="270"/>
    </location>
</feature>
<feature type="region of interest" description="Disordered" evidence="1">
    <location>
        <begin position="261"/>
        <end position="287"/>
    </location>
</feature>
<dbReference type="Pfam" id="PF20233">
    <property type="entry name" value="DUF6590"/>
    <property type="match status" value="1"/>
</dbReference>